<protein>
    <submittedName>
        <fullName evidence="12">Odorant receptor 92a</fullName>
    </submittedName>
</protein>
<evidence type="ECO:0000256" key="6">
    <source>
        <dbReference type="ARBA" id="ARBA00022989"/>
    </source>
</evidence>
<reference evidence="12" key="1">
    <citation type="submission" date="2025-08" db="UniProtKB">
        <authorList>
            <consortium name="RefSeq"/>
        </authorList>
    </citation>
    <scope>IDENTIFICATION</scope>
</reference>
<keyword evidence="9" id="KW-0807">Transducer</keyword>
<keyword evidence="4 10" id="KW-0812">Transmembrane</keyword>
<dbReference type="InterPro" id="IPR004117">
    <property type="entry name" value="7tm6_olfct_rcpt"/>
</dbReference>
<dbReference type="PANTHER" id="PTHR21137:SF35">
    <property type="entry name" value="ODORANT RECEPTOR 19A-RELATED"/>
    <property type="match status" value="1"/>
</dbReference>
<evidence type="ECO:0000256" key="4">
    <source>
        <dbReference type="ARBA" id="ARBA00022692"/>
    </source>
</evidence>
<sequence length="176" mass="20072">MPPIASVAVSGGGALVSEYYCIAQNSIETDIRKKCDKYCRISEKICSTFKEMVIAQYITSALSISVCIYQISTEKESQMQLLIYCIYLCCMMTQLFIYCYFGNEVTIQSQSLRTSIFHIDWSLLSLEVKKELLIIFIRTSVPIEMFKGVFMTLTLESFINILKVSYTAFNVLRDSA</sequence>
<accession>A0AAJ6YWG1</accession>
<evidence type="ECO:0000313" key="11">
    <source>
        <dbReference type="Proteomes" id="UP000695007"/>
    </source>
</evidence>
<evidence type="ECO:0000256" key="5">
    <source>
        <dbReference type="ARBA" id="ARBA00022725"/>
    </source>
</evidence>
<dbReference type="GO" id="GO:0004984">
    <property type="term" value="F:olfactory receptor activity"/>
    <property type="evidence" value="ECO:0007669"/>
    <property type="project" value="InterPro"/>
</dbReference>
<name>A0AAJ6YWG1_9HYME</name>
<evidence type="ECO:0000256" key="10">
    <source>
        <dbReference type="SAM" id="Phobius"/>
    </source>
</evidence>
<comment type="subcellular location">
    <subcellularLocation>
        <location evidence="1">Cell membrane</location>
        <topology evidence="1">Multi-pass membrane protein</topology>
    </subcellularLocation>
</comment>
<dbReference type="Proteomes" id="UP000695007">
    <property type="component" value="Unplaced"/>
</dbReference>
<proteinExistence type="predicted"/>
<dbReference type="KEGG" id="csol:105368324"/>
<dbReference type="GO" id="GO:0007165">
    <property type="term" value="P:signal transduction"/>
    <property type="evidence" value="ECO:0007669"/>
    <property type="project" value="UniProtKB-KW"/>
</dbReference>
<keyword evidence="8 12" id="KW-0675">Receptor</keyword>
<keyword evidence="2" id="KW-1003">Cell membrane</keyword>
<keyword evidence="5" id="KW-0552">Olfaction</keyword>
<evidence type="ECO:0000313" key="12">
    <source>
        <dbReference type="RefSeq" id="XP_011505624.1"/>
    </source>
</evidence>
<keyword evidence="6 10" id="KW-1133">Transmembrane helix</keyword>
<dbReference type="AlphaFoldDB" id="A0AAJ6YWG1"/>
<dbReference type="PANTHER" id="PTHR21137">
    <property type="entry name" value="ODORANT RECEPTOR"/>
    <property type="match status" value="1"/>
</dbReference>
<dbReference type="GO" id="GO:0005886">
    <property type="term" value="C:plasma membrane"/>
    <property type="evidence" value="ECO:0007669"/>
    <property type="project" value="UniProtKB-SubCell"/>
</dbReference>
<evidence type="ECO:0000256" key="3">
    <source>
        <dbReference type="ARBA" id="ARBA00022606"/>
    </source>
</evidence>
<gene>
    <name evidence="12" type="primary">LOC105368324</name>
</gene>
<feature type="transmembrane region" description="Helical" evidence="10">
    <location>
        <begin position="81"/>
        <end position="103"/>
    </location>
</feature>
<evidence type="ECO:0000256" key="9">
    <source>
        <dbReference type="ARBA" id="ARBA00023224"/>
    </source>
</evidence>
<evidence type="ECO:0000256" key="1">
    <source>
        <dbReference type="ARBA" id="ARBA00004651"/>
    </source>
</evidence>
<dbReference type="RefSeq" id="XP_011505624.1">
    <property type="nucleotide sequence ID" value="XM_011507322.1"/>
</dbReference>
<evidence type="ECO:0000256" key="7">
    <source>
        <dbReference type="ARBA" id="ARBA00023136"/>
    </source>
</evidence>
<evidence type="ECO:0000256" key="8">
    <source>
        <dbReference type="ARBA" id="ARBA00023170"/>
    </source>
</evidence>
<dbReference type="Pfam" id="PF02949">
    <property type="entry name" value="7tm_6"/>
    <property type="match status" value="1"/>
</dbReference>
<keyword evidence="11" id="KW-1185">Reference proteome</keyword>
<organism evidence="11 12">
    <name type="scientific">Ceratosolen solmsi marchali</name>
    <dbReference type="NCBI Taxonomy" id="326594"/>
    <lineage>
        <taxon>Eukaryota</taxon>
        <taxon>Metazoa</taxon>
        <taxon>Ecdysozoa</taxon>
        <taxon>Arthropoda</taxon>
        <taxon>Hexapoda</taxon>
        <taxon>Insecta</taxon>
        <taxon>Pterygota</taxon>
        <taxon>Neoptera</taxon>
        <taxon>Endopterygota</taxon>
        <taxon>Hymenoptera</taxon>
        <taxon>Apocrita</taxon>
        <taxon>Proctotrupomorpha</taxon>
        <taxon>Chalcidoidea</taxon>
        <taxon>Agaonidae</taxon>
        <taxon>Agaoninae</taxon>
        <taxon>Ceratosolen</taxon>
    </lineage>
</organism>
<dbReference type="GeneID" id="105368324"/>
<keyword evidence="3" id="KW-0716">Sensory transduction</keyword>
<dbReference type="GO" id="GO:0005549">
    <property type="term" value="F:odorant binding"/>
    <property type="evidence" value="ECO:0007669"/>
    <property type="project" value="InterPro"/>
</dbReference>
<keyword evidence="7 10" id="KW-0472">Membrane</keyword>
<evidence type="ECO:0000256" key="2">
    <source>
        <dbReference type="ARBA" id="ARBA00022475"/>
    </source>
</evidence>